<dbReference type="Pfam" id="PF15515">
    <property type="entry name" value="MvaI_BcnI"/>
    <property type="match status" value="1"/>
</dbReference>
<evidence type="ECO:0000313" key="2">
    <source>
        <dbReference type="EMBL" id="AKM09416.1"/>
    </source>
</evidence>
<dbReference type="OrthoDB" id="9204522at2"/>
<dbReference type="KEGG" id="cna:AB433_04530"/>
<keyword evidence="3" id="KW-1185">Reference proteome</keyword>
<proteinExistence type="predicted"/>
<evidence type="ECO:0000313" key="3">
    <source>
        <dbReference type="Proteomes" id="UP000035287"/>
    </source>
</evidence>
<evidence type="ECO:0000259" key="1">
    <source>
        <dbReference type="Pfam" id="PF15515"/>
    </source>
</evidence>
<reference evidence="2 3" key="1">
    <citation type="submission" date="2015-06" db="EMBL/GenBank/DDBJ databases">
        <authorList>
            <person name="Zeng Y."/>
            <person name="Huang Y."/>
        </authorList>
    </citation>
    <scope>NUCLEOTIDE SEQUENCE [LARGE SCALE GENOMIC DNA]</scope>
    <source>
        <strain evidence="2 3">PQ-2</strain>
    </source>
</reference>
<dbReference type="Proteomes" id="UP000035287">
    <property type="component" value="Chromosome"/>
</dbReference>
<feature type="domain" description="MvaI/BcnI restriction endonuclease" evidence="1">
    <location>
        <begin position="5"/>
        <end position="90"/>
    </location>
</feature>
<protein>
    <recommendedName>
        <fullName evidence="1">MvaI/BcnI restriction endonuclease domain-containing protein</fullName>
    </recommendedName>
</protein>
<dbReference type="AlphaFoldDB" id="A0A0G3XFJ7"/>
<dbReference type="EMBL" id="CP011770">
    <property type="protein sequence ID" value="AKM09416.1"/>
    <property type="molecule type" value="Genomic_DNA"/>
</dbReference>
<accession>A0A0G3XFJ7</accession>
<gene>
    <name evidence="2" type="ORF">AB433_04530</name>
</gene>
<name>A0A0G3XFJ7_9SPHN</name>
<dbReference type="STRING" id="1348774.AB433_04530"/>
<organism evidence="2 3">
    <name type="scientific">Croceicoccus naphthovorans</name>
    <dbReference type="NCBI Taxonomy" id="1348774"/>
    <lineage>
        <taxon>Bacteria</taxon>
        <taxon>Pseudomonadati</taxon>
        <taxon>Pseudomonadota</taxon>
        <taxon>Alphaproteobacteria</taxon>
        <taxon>Sphingomonadales</taxon>
        <taxon>Erythrobacteraceae</taxon>
        <taxon>Croceicoccus</taxon>
    </lineage>
</organism>
<sequence>MRAVQLEKLANCWNAKHANALYITFDKRDGEDDVTEYRYADQWLQGRGTDVWRLLRAIDRGIVFYDPADTIYADGRPKVRSQWRVNSAKLPEAMQLLYAESEVVTV</sequence>
<dbReference type="InterPro" id="IPR029127">
    <property type="entry name" value="MvaI_BcnI"/>
</dbReference>
<dbReference type="RefSeq" id="WP_047820104.1">
    <property type="nucleotide sequence ID" value="NZ_CP011770.1"/>
</dbReference>